<dbReference type="PANTHER" id="PTHR47999:SF124">
    <property type="entry name" value="MYB TRANSCRIPTION FACTOR 42"/>
    <property type="match status" value="1"/>
</dbReference>
<evidence type="ECO:0000256" key="2">
    <source>
        <dbReference type="ARBA" id="ARBA00022491"/>
    </source>
</evidence>
<name>A0A0K9P646_ZOSMR</name>
<keyword evidence="6" id="KW-0804">Transcription</keyword>
<protein>
    <recommendedName>
        <fullName evidence="12">Myb domain protein 4</fullName>
    </recommendedName>
</protein>
<feature type="domain" description="HTH myb-type" evidence="9">
    <location>
        <begin position="62"/>
        <end position="116"/>
    </location>
</feature>
<evidence type="ECO:0000256" key="1">
    <source>
        <dbReference type="ARBA" id="ARBA00004123"/>
    </source>
</evidence>
<dbReference type="PROSITE" id="PS51294">
    <property type="entry name" value="HTH_MYB"/>
    <property type="match status" value="2"/>
</dbReference>
<dbReference type="PANTHER" id="PTHR47999">
    <property type="entry name" value="TRANSCRIPTION FACTOR MYB8-RELATED-RELATED"/>
    <property type="match status" value="1"/>
</dbReference>
<dbReference type="PROSITE" id="PS50090">
    <property type="entry name" value="MYB_LIKE"/>
    <property type="match status" value="2"/>
</dbReference>
<comment type="caution">
    <text evidence="10">The sequence shown here is derived from an EMBL/GenBank/DDBJ whole genome shotgun (WGS) entry which is preliminary data.</text>
</comment>
<reference evidence="11" key="1">
    <citation type="journal article" date="2016" name="Nature">
        <title>The genome of the seagrass Zostera marina reveals angiosperm adaptation to the sea.</title>
        <authorList>
            <person name="Olsen J.L."/>
            <person name="Rouze P."/>
            <person name="Verhelst B."/>
            <person name="Lin Y.-C."/>
            <person name="Bayer T."/>
            <person name="Collen J."/>
            <person name="Dattolo E."/>
            <person name="De Paoli E."/>
            <person name="Dittami S."/>
            <person name="Maumus F."/>
            <person name="Michel G."/>
            <person name="Kersting A."/>
            <person name="Lauritano C."/>
            <person name="Lohaus R."/>
            <person name="Toepel M."/>
            <person name="Tonon T."/>
            <person name="Vanneste K."/>
            <person name="Amirebrahimi M."/>
            <person name="Brakel J."/>
            <person name="Bostroem C."/>
            <person name="Chovatia M."/>
            <person name="Grimwood J."/>
            <person name="Jenkins J.W."/>
            <person name="Jueterbock A."/>
            <person name="Mraz A."/>
            <person name="Stam W.T."/>
            <person name="Tice H."/>
            <person name="Bornberg-Bauer E."/>
            <person name="Green P.J."/>
            <person name="Pearson G.A."/>
            <person name="Procaccini G."/>
            <person name="Duarte C.M."/>
            <person name="Schmutz J."/>
            <person name="Reusch T.B.H."/>
            <person name="Van de Peer Y."/>
        </authorList>
    </citation>
    <scope>NUCLEOTIDE SEQUENCE [LARGE SCALE GENOMIC DNA]</scope>
    <source>
        <strain evidence="11">cv. Finnish</strain>
    </source>
</reference>
<proteinExistence type="predicted"/>
<dbReference type="EMBL" id="LFYR01001146">
    <property type="protein sequence ID" value="KMZ64489.1"/>
    <property type="molecule type" value="Genomic_DNA"/>
</dbReference>
<evidence type="ECO:0000259" key="8">
    <source>
        <dbReference type="PROSITE" id="PS50090"/>
    </source>
</evidence>
<evidence type="ECO:0000256" key="5">
    <source>
        <dbReference type="ARBA" id="ARBA00023125"/>
    </source>
</evidence>
<gene>
    <name evidence="10" type="ORF">ZOSMA_367G00100</name>
</gene>
<dbReference type="FunFam" id="1.10.10.60:FF:000001">
    <property type="entry name" value="MYB-related transcription factor"/>
    <property type="match status" value="1"/>
</dbReference>
<comment type="subcellular location">
    <subcellularLocation>
        <location evidence="1">Nucleus</location>
    </subcellularLocation>
</comment>
<keyword evidence="5" id="KW-0238">DNA-binding</keyword>
<feature type="domain" description="HTH myb-type" evidence="9">
    <location>
        <begin position="9"/>
        <end position="61"/>
    </location>
</feature>
<keyword evidence="11" id="KW-1185">Reference proteome</keyword>
<evidence type="ECO:0000313" key="11">
    <source>
        <dbReference type="Proteomes" id="UP000036987"/>
    </source>
</evidence>
<dbReference type="AlphaFoldDB" id="A0A0K9P646"/>
<accession>A0A0K9P646</accession>
<dbReference type="Gene3D" id="1.10.10.60">
    <property type="entry name" value="Homeodomain-like"/>
    <property type="match status" value="2"/>
</dbReference>
<evidence type="ECO:0000259" key="9">
    <source>
        <dbReference type="PROSITE" id="PS51294"/>
    </source>
</evidence>
<dbReference type="FunFam" id="1.10.10.60:FF:000157">
    <property type="entry name" value="Myb transcription factor"/>
    <property type="match status" value="1"/>
</dbReference>
<dbReference type="OrthoDB" id="2143914at2759"/>
<feature type="domain" description="Myb-like" evidence="8">
    <location>
        <begin position="9"/>
        <end position="61"/>
    </location>
</feature>
<evidence type="ECO:0000256" key="7">
    <source>
        <dbReference type="ARBA" id="ARBA00023242"/>
    </source>
</evidence>
<keyword evidence="2" id="KW-0678">Repressor</keyword>
<dbReference type="InterPro" id="IPR015495">
    <property type="entry name" value="Myb_TF_plants"/>
</dbReference>
<organism evidence="10 11">
    <name type="scientific">Zostera marina</name>
    <name type="common">Eelgrass</name>
    <dbReference type="NCBI Taxonomy" id="29655"/>
    <lineage>
        <taxon>Eukaryota</taxon>
        <taxon>Viridiplantae</taxon>
        <taxon>Streptophyta</taxon>
        <taxon>Embryophyta</taxon>
        <taxon>Tracheophyta</taxon>
        <taxon>Spermatophyta</taxon>
        <taxon>Magnoliopsida</taxon>
        <taxon>Liliopsida</taxon>
        <taxon>Zosteraceae</taxon>
        <taxon>Zostera</taxon>
    </lineage>
</organism>
<evidence type="ECO:0000256" key="4">
    <source>
        <dbReference type="ARBA" id="ARBA00023015"/>
    </source>
</evidence>
<keyword evidence="3" id="KW-0677">Repeat</keyword>
<evidence type="ECO:0008006" key="12">
    <source>
        <dbReference type="Google" id="ProtNLM"/>
    </source>
</evidence>
<dbReference type="InterPro" id="IPR009057">
    <property type="entry name" value="Homeodomain-like_sf"/>
</dbReference>
<dbReference type="SUPFAM" id="SSF46689">
    <property type="entry name" value="Homeodomain-like"/>
    <property type="match status" value="1"/>
</dbReference>
<keyword evidence="4" id="KW-0805">Transcription regulation</keyword>
<dbReference type="Pfam" id="PF00249">
    <property type="entry name" value="Myb_DNA-binding"/>
    <property type="match status" value="2"/>
</dbReference>
<dbReference type="OMA" id="DPLTHRN"/>
<dbReference type="CDD" id="cd00167">
    <property type="entry name" value="SANT"/>
    <property type="match status" value="2"/>
</dbReference>
<dbReference type="GO" id="GO:0006355">
    <property type="term" value="P:regulation of DNA-templated transcription"/>
    <property type="evidence" value="ECO:0000318"/>
    <property type="project" value="GO_Central"/>
</dbReference>
<evidence type="ECO:0000313" key="10">
    <source>
        <dbReference type="EMBL" id="KMZ64489.1"/>
    </source>
</evidence>
<dbReference type="Proteomes" id="UP000036987">
    <property type="component" value="Unassembled WGS sequence"/>
</dbReference>
<feature type="domain" description="Myb-like" evidence="8">
    <location>
        <begin position="62"/>
        <end position="112"/>
    </location>
</feature>
<dbReference type="InterPro" id="IPR017930">
    <property type="entry name" value="Myb_dom"/>
</dbReference>
<evidence type="ECO:0000256" key="6">
    <source>
        <dbReference type="ARBA" id="ARBA00023163"/>
    </source>
</evidence>
<evidence type="ECO:0000256" key="3">
    <source>
        <dbReference type="ARBA" id="ARBA00022737"/>
    </source>
</evidence>
<dbReference type="InterPro" id="IPR001005">
    <property type="entry name" value="SANT/Myb"/>
</dbReference>
<dbReference type="GO" id="GO:0005634">
    <property type="term" value="C:nucleus"/>
    <property type="evidence" value="ECO:0000318"/>
    <property type="project" value="GO_Central"/>
</dbReference>
<dbReference type="GO" id="GO:0000987">
    <property type="term" value="F:cis-regulatory region sequence-specific DNA binding"/>
    <property type="evidence" value="ECO:0000318"/>
    <property type="project" value="GO_Central"/>
</dbReference>
<sequence>MGRSPCCEKDHTNKGAWTKEEDDRLISHIRLHGEGCWRSLPKAAGLLRCGKSCRLRWINYLRPDLKRGNFTEEEDELIIKLHSLLGNKWSLIAGRLPGRTDNEIKNYWNTHIRRKLLSRGVDPLTHRNVHDNNPHSSSSLSSDVTISFSKTTTAKEEIIDEKKVMMMMMITGAGSTGTGTSSAGSLEFSPELKRLQTKSFPELNLDLSISLPYPQEKQKMEEEEEKKKLQEEDRRRSACFSCRLGLQNSKDCRCNSRFLEVKVNPGLVLDMK</sequence>
<keyword evidence="7" id="KW-0539">Nucleus</keyword>
<dbReference type="SMART" id="SM00717">
    <property type="entry name" value="SANT"/>
    <property type="match status" value="2"/>
</dbReference>